<accession>A0A1G7X9X7</accession>
<sequence>MTLAAFNQLITALPDHQISIKPRPDGMYLLTISKDGTNIFVKAVDEHAVTSNDGVHALQREIIRDRKLVSGEVNWKGAGAHWVSRALPTFTGAPVNPTAAKMMWSRRNLGSASRPGA</sequence>
<dbReference type="AlphaFoldDB" id="A0A1G7X9X7"/>
<dbReference type="EMBL" id="FNDG01000001">
    <property type="protein sequence ID" value="SDG81049.1"/>
    <property type="molecule type" value="Genomic_DNA"/>
</dbReference>
<dbReference type="RefSeq" id="WP_084306425.1">
    <property type="nucleotide sequence ID" value="NZ_FNDG01000001.1"/>
</dbReference>
<gene>
    <name evidence="1" type="ORF">SAMN05216588_10138</name>
</gene>
<name>A0A1G7X9X7_9GAMM</name>
<reference evidence="1 2" key="1">
    <citation type="submission" date="2016-10" db="EMBL/GenBank/DDBJ databases">
        <authorList>
            <person name="de Groot N.N."/>
        </authorList>
    </citation>
    <scope>NUCLEOTIDE SEQUENCE [LARGE SCALE GENOMIC DNA]</scope>
    <source>
        <strain evidence="1 2">LMG 18387</strain>
    </source>
</reference>
<evidence type="ECO:0008006" key="3">
    <source>
        <dbReference type="Google" id="ProtNLM"/>
    </source>
</evidence>
<dbReference type="Proteomes" id="UP000198606">
    <property type="component" value="Unassembled WGS sequence"/>
</dbReference>
<evidence type="ECO:0000313" key="2">
    <source>
        <dbReference type="Proteomes" id="UP000198606"/>
    </source>
</evidence>
<protein>
    <recommendedName>
        <fullName evidence="3">DUF3509 domain-containing protein</fullName>
    </recommendedName>
</protein>
<proteinExistence type="predicted"/>
<organism evidence="1 2">
    <name type="scientific">Phytopseudomonas flavescens</name>
    <dbReference type="NCBI Taxonomy" id="29435"/>
    <lineage>
        <taxon>Bacteria</taxon>
        <taxon>Pseudomonadati</taxon>
        <taxon>Pseudomonadota</taxon>
        <taxon>Gammaproteobacteria</taxon>
        <taxon>Pseudomonadales</taxon>
        <taxon>Pseudomonadaceae</taxon>
        <taxon>Phytopseudomonas</taxon>
    </lineage>
</organism>
<evidence type="ECO:0000313" key="1">
    <source>
        <dbReference type="EMBL" id="SDG81049.1"/>
    </source>
</evidence>